<dbReference type="AlphaFoldDB" id="A0A532VB37"/>
<evidence type="ECO:0000313" key="9">
    <source>
        <dbReference type="Proteomes" id="UP000317778"/>
    </source>
</evidence>
<evidence type="ECO:0008006" key="10">
    <source>
        <dbReference type="Google" id="ProtNLM"/>
    </source>
</evidence>
<comment type="similarity">
    <text evidence="1">Belongs to the HicA mRNA interferase family.</text>
</comment>
<evidence type="ECO:0000256" key="4">
    <source>
        <dbReference type="ARBA" id="ARBA00022759"/>
    </source>
</evidence>
<dbReference type="EMBL" id="NJBO01000001">
    <property type="protein sequence ID" value="TKJ44424.1"/>
    <property type="molecule type" value="Genomic_DNA"/>
</dbReference>
<evidence type="ECO:0000313" key="8">
    <source>
        <dbReference type="EMBL" id="TKJ44424.1"/>
    </source>
</evidence>
<dbReference type="Pfam" id="PF07927">
    <property type="entry name" value="HicA_toxin"/>
    <property type="match status" value="1"/>
</dbReference>
<keyword evidence="3" id="KW-0540">Nuclease</keyword>
<evidence type="ECO:0000256" key="2">
    <source>
        <dbReference type="ARBA" id="ARBA00022649"/>
    </source>
</evidence>
<dbReference type="SUPFAM" id="SSF54786">
    <property type="entry name" value="YcfA/nrd intein domain"/>
    <property type="match status" value="1"/>
</dbReference>
<dbReference type="InterPro" id="IPR012933">
    <property type="entry name" value="HicA_mRNA_interferase"/>
</dbReference>
<keyword evidence="7" id="KW-0346">Stress response</keyword>
<dbReference type="PANTHER" id="PTHR34873">
    <property type="entry name" value="SSR1766 PROTEIN"/>
    <property type="match status" value="1"/>
</dbReference>
<accession>A0A532VB37</accession>
<keyword evidence="6" id="KW-0694">RNA-binding</keyword>
<dbReference type="InterPro" id="IPR038570">
    <property type="entry name" value="HicA_sf"/>
</dbReference>
<dbReference type="GO" id="GO:0016787">
    <property type="term" value="F:hydrolase activity"/>
    <property type="evidence" value="ECO:0007669"/>
    <property type="project" value="UniProtKB-KW"/>
</dbReference>
<evidence type="ECO:0000256" key="6">
    <source>
        <dbReference type="ARBA" id="ARBA00022884"/>
    </source>
</evidence>
<reference evidence="8 9" key="1">
    <citation type="submission" date="2017-06" db="EMBL/GenBank/DDBJ databases">
        <title>Novel microbial phyla capable of carbon fixation and sulfur reduction in deep-sea sediments.</title>
        <authorList>
            <person name="Huang J."/>
            <person name="Baker B."/>
            <person name="Wang Y."/>
        </authorList>
    </citation>
    <scope>NUCLEOTIDE SEQUENCE [LARGE SCALE GENOMIC DNA]</scope>
    <source>
        <strain evidence="8">B3_TA06</strain>
    </source>
</reference>
<organism evidence="8 9">
    <name type="scientific">candidate division TA06 bacterium B3_TA06</name>
    <dbReference type="NCBI Taxonomy" id="2012487"/>
    <lineage>
        <taxon>Bacteria</taxon>
        <taxon>Bacteria division TA06</taxon>
    </lineage>
</organism>
<evidence type="ECO:0000256" key="3">
    <source>
        <dbReference type="ARBA" id="ARBA00022722"/>
    </source>
</evidence>
<dbReference type="Proteomes" id="UP000317778">
    <property type="component" value="Unassembled WGS sequence"/>
</dbReference>
<dbReference type="PANTHER" id="PTHR34873:SF3">
    <property type="entry name" value="ADDICTION MODULE TOXIN, HICA FAMILY"/>
    <property type="match status" value="1"/>
</dbReference>
<keyword evidence="2" id="KW-1277">Toxin-antitoxin system</keyword>
<protein>
    <recommendedName>
        <fullName evidence="10">Addiction module toxin, HicA family</fullName>
    </recommendedName>
</protein>
<sequence length="73" mass="8235">MIKLPQISGQECVKALGKVGFIVKRQHGSHIILRREEPFAQVVVPDHKELDKGTLRAIIRYAGLSVEDFLKLL</sequence>
<dbReference type="GO" id="GO:0004519">
    <property type="term" value="F:endonuclease activity"/>
    <property type="evidence" value="ECO:0007669"/>
    <property type="project" value="UniProtKB-KW"/>
</dbReference>
<proteinExistence type="inferred from homology"/>
<keyword evidence="4" id="KW-0255">Endonuclease</keyword>
<dbReference type="Gene3D" id="3.30.920.30">
    <property type="entry name" value="Hypothetical protein"/>
    <property type="match status" value="1"/>
</dbReference>
<evidence type="ECO:0000256" key="5">
    <source>
        <dbReference type="ARBA" id="ARBA00022801"/>
    </source>
</evidence>
<evidence type="ECO:0000256" key="7">
    <source>
        <dbReference type="ARBA" id="ARBA00023016"/>
    </source>
</evidence>
<dbReference type="GO" id="GO:0003729">
    <property type="term" value="F:mRNA binding"/>
    <property type="evidence" value="ECO:0007669"/>
    <property type="project" value="InterPro"/>
</dbReference>
<comment type="caution">
    <text evidence="8">The sequence shown here is derived from an EMBL/GenBank/DDBJ whole genome shotgun (WGS) entry which is preliminary data.</text>
</comment>
<gene>
    <name evidence="8" type="ORF">CEE36_01395</name>
</gene>
<name>A0A532VB37_UNCT6</name>
<keyword evidence="5" id="KW-0378">Hydrolase</keyword>
<evidence type="ECO:0000256" key="1">
    <source>
        <dbReference type="ARBA" id="ARBA00006620"/>
    </source>
</evidence>